<name>A0A1Q8EFS2_STRAI</name>
<accession>A0A1Q8EFS2</accession>
<comment type="caution">
    <text evidence="1">The sequence shown here is derived from an EMBL/GenBank/DDBJ whole genome shotgun (WGS) entry which is preliminary data.</text>
</comment>
<proteinExistence type="predicted"/>
<keyword evidence="2" id="KW-1185">Reference proteome</keyword>
<reference evidence="2" key="1">
    <citation type="submission" date="2016-12" db="EMBL/GenBank/DDBJ databases">
        <authorList>
            <person name="Gulvik C.A."/>
        </authorList>
    </citation>
    <scope>NUCLEOTIDE SEQUENCE [LARGE SCALE GENOMIC DNA]</scope>
    <source>
        <strain evidence="2">ATCC 51725</strain>
    </source>
</reference>
<evidence type="ECO:0000313" key="1">
    <source>
        <dbReference type="EMBL" id="OLF50665.1"/>
    </source>
</evidence>
<sequence length="59" mass="7159">MKKLFKTIKNITERGKIMMINFYAMQILEDWITIEQVPKRFRKRVQELVKLSETGLDKE</sequence>
<evidence type="ECO:0008006" key="3">
    <source>
        <dbReference type="Google" id="ProtNLM"/>
    </source>
</evidence>
<organism evidence="1 2">
    <name type="scientific">Streptococcus acidominimus</name>
    <dbReference type="NCBI Taxonomy" id="1326"/>
    <lineage>
        <taxon>Bacteria</taxon>
        <taxon>Bacillati</taxon>
        <taxon>Bacillota</taxon>
        <taxon>Bacilli</taxon>
        <taxon>Lactobacillales</taxon>
        <taxon>Streptococcaceae</taxon>
        <taxon>Streptococcus</taxon>
    </lineage>
</organism>
<evidence type="ECO:0000313" key="2">
    <source>
        <dbReference type="Proteomes" id="UP000186437"/>
    </source>
</evidence>
<gene>
    <name evidence="1" type="ORF">BU200_01200</name>
</gene>
<protein>
    <recommendedName>
        <fullName evidence="3">Phage protein</fullName>
    </recommendedName>
</protein>
<dbReference type="AlphaFoldDB" id="A0A1Q8EFS2"/>
<dbReference type="Proteomes" id="UP000186437">
    <property type="component" value="Unassembled WGS sequence"/>
</dbReference>
<dbReference type="EMBL" id="MSJL01000003">
    <property type="protein sequence ID" value="OLF50665.1"/>
    <property type="molecule type" value="Genomic_DNA"/>
</dbReference>